<keyword evidence="5 7" id="KW-0472">Membrane</keyword>
<dbReference type="PANTHER" id="PTHR43791">
    <property type="entry name" value="PERMEASE-RELATED"/>
    <property type="match status" value="1"/>
</dbReference>
<feature type="region of interest" description="Disordered" evidence="6">
    <location>
        <begin position="1"/>
        <end position="61"/>
    </location>
</feature>
<evidence type="ECO:0000256" key="4">
    <source>
        <dbReference type="ARBA" id="ARBA00022989"/>
    </source>
</evidence>
<gene>
    <name evidence="9" type="ORF">B0T22DRAFT_475915</name>
</gene>
<evidence type="ECO:0000256" key="5">
    <source>
        <dbReference type="ARBA" id="ARBA00023136"/>
    </source>
</evidence>
<dbReference type="InterPro" id="IPR011701">
    <property type="entry name" value="MFS"/>
</dbReference>
<accession>A0AAE0XHI0</accession>
<evidence type="ECO:0000256" key="3">
    <source>
        <dbReference type="ARBA" id="ARBA00022692"/>
    </source>
</evidence>
<feature type="transmembrane region" description="Helical" evidence="7">
    <location>
        <begin position="172"/>
        <end position="192"/>
    </location>
</feature>
<feature type="transmembrane region" description="Helical" evidence="7">
    <location>
        <begin position="376"/>
        <end position="396"/>
    </location>
</feature>
<feature type="transmembrane region" description="Helical" evidence="7">
    <location>
        <begin position="235"/>
        <end position="255"/>
    </location>
</feature>
<comment type="caution">
    <text evidence="9">The sequence shown here is derived from an EMBL/GenBank/DDBJ whole genome shotgun (WGS) entry which is preliminary data.</text>
</comment>
<evidence type="ECO:0000313" key="10">
    <source>
        <dbReference type="Proteomes" id="UP001270362"/>
    </source>
</evidence>
<dbReference type="GO" id="GO:0016020">
    <property type="term" value="C:membrane"/>
    <property type="evidence" value="ECO:0007669"/>
    <property type="project" value="UniProtKB-SubCell"/>
</dbReference>
<keyword evidence="2" id="KW-0813">Transport</keyword>
<dbReference type="SUPFAM" id="SSF103473">
    <property type="entry name" value="MFS general substrate transporter"/>
    <property type="match status" value="1"/>
</dbReference>
<sequence>MTSGNSSPPPPYRRLSLLLRRSSSRKSLSEQPLLSDARESGYMSPISPRHHETPLLDDEEQQRQRRINCKIDIALLPLLSLLYLFNGLDRGNIGNAQTQGFTHDIGVEPDDLNYAVSLFFVTFVLLQPFSAAAGQWLGPTRWIPVIMICWGVLTLVQAFIKGRAALITTRLLIGAFEAGFYPTATGYLATFYSPYDLAKRLGMFYGQYAIAGAFSGAISYGIFQIHHPSLKSWQMLFIIEGTLTCAVALIAWAWLPAGLQSAWFLADEERKLALEGLRRGSHESTLSLSPSSPSARLTARDFIETAKDWKLWFVLVFNICASVPSTAFSVFLPLVVEGMGYSSLQANLMSVPPFICGAVGLYMFAASSDAHRERGYHIVAGILLSLVGLVTIVTTVTGIAKYIGLCIFLSGSYVAPLLTVAWLSNNTPAPGKRFLVIGVNGWGNLAGVIGSQLFRQEYAPAYRTPFFATLGFVAAALGGYLAYRFTLRAVNARRAAIGRGKSEDERVVEEIDEVRYADRKWTFVYGL</sequence>
<dbReference type="FunFam" id="1.20.1250.20:FF:000013">
    <property type="entry name" value="MFS general substrate transporter"/>
    <property type="match status" value="1"/>
</dbReference>
<name>A0AAE0XHI0_9PEZI</name>
<feature type="transmembrane region" description="Helical" evidence="7">
    <location>
        <begin position="112"/>
        <end position="130"/>
    </location>
</feature>
<evidence type="ECO:0000256" key="7">
    <source>
        <dbReference type="SAM" id="Phobius"/>
    </source>
</evidence>
<comment type="subcellular location">
    <subcellularLocation>
        <location evidence="1">Membrane</location>
        <topology evidence="1">Multi-pass membrane protein</topology>
    </subcellularLocation>
</comment>
<organism evidence="9 10">
    <name type="scientific">Podospora appendiculata</name>
    <dbReference type="NCBI Taxonomy" id="314037"/>
    <lineage>
        <taxon>Eukaryota</taxon>
        <taxon>Fungi</taxon>
        <taxon>Dikarya</taxon>
        <taxon>Ascomycota</taxon>
        <taxon>Pezizomycotina</taxon>
        <taxon>Sordariomycetes</taxon>
        <taxon>Sordariomycetidae</taxon>
        <taxon>Sordariales</taxon>
        <taxon>Podosporaceae</taxon>
        <taxon>Podospora</taxon>
    </lineage>
</organism>
<feature type="transmembrane region" description="Helical" evidence="7">
    <location>
        <begin position="402"/>
        <end position="422"/>
    </location>
</feature>
<feature type="transmembrane region" description="Helical" evidence="7">
    <location>
        <begin position="204"/>
        <end position="223"/>
    </location>
</feature>
<dbReference type="Proteomes" id="UP001270362">
    <property type="component" value="Unassembled WGS sequence"/>
</dbReference>
<proteinExistence type="predicted"/>
<dbReference type="Pfam" id="PF07690">
    <property type="entry name" value="MFS_1"/>
    <property type="match status" value="1"/>
</dbReference>
<protein>
    <submittedName>
        <fullName evidence="9">Major facilitator superfamily transporter</fullName>
    </submittedName>
</protein>
<evidence type="ECO:0000256" key="1">
    <source>
        <dbReference type="ARBA" id="ARBA00004141"/>
    </source>
</evidence>
<evidence type="ECO:0000259" key="8">
    <source>
        <dbReference type="PROSITE" id="PS50850"/>
    </source>
</evidence>
<keyword evidence="3 7" id="KW-0812">Transmembrane</keyword>
<dbReference type="FunFam" id="1.20.1250.20:FF:000018">
    <property type="entry name" value="MFS transporter permease"/>
    <property type="match status" value="1"/>
</dbReference>
<evidence type="ECO:0000256" key="6">
    <source>
        <dbReference type="SAM" id="MobiDB-lite"/>
    </source>
</evidence>
<dbReference type="Gene3D" id="1.20.1250.20">
    <property type="entry name" value="MFS general substrate transporter like domains"/>
    <property type="match status" value="2"/>
</dbReference>
<feature type="transmembrane region" description="Helical" evidence="7">
    <location>
        <begin position="142"/>
        <end position="160"/>
    </location>
</feature>
<reference evidence="9" key="2">
    <citation type="submission" date="2023-06" db="EMBL/GenBank/DDBJ databases">
        <authorList>
            <consortium name="Lawrence Berkeley National Laboratory"/>
            <person name="Haridas S."/>
            <person name="Hensen N."/>
            <person name="Bonometti L."/>
            <person name="Westerberg I."/>
            <person name="Brannstrom I.O."/>
            <person name="Guillou S."/>
            <person name="Cros-Aarteil S."/>
            <person name="Calhoun S."/>
            <person name="Kuo A."/>
            <person name="Mondo S."/>
            <person name="Pangilinan J."/>
            <person name="Riley R."/>
            <person name="Labutti K."/>
            <person name="Andreopoulos B."/>
            <person name="Lipzen A."/>
            <person name="Chen C."/>
            <person name="Yanf M."/>
            <person name="Daum C."/>
            <person name="Ng V."/>
            <person name="Clum A."/>
            <person name="Steindorff A."/>
            <person name="Ohm R."/>
            <person name="Martin F."/>
            <person name="Silar P."/>
            <person name="Natvig D."/>
            <person name="Lalanne C."/>
            <person name="Gautier V."/>
            <person name="Ament-Velasquez S.L."/>
            <person name="Kruys A."/>
            <person name="Hutchinson M.I."/>
            <person name="Powell A.J."/>
            <person name="Barry K."/>
            <person name="Miller A.N."/>
            <person name="Grigoriev I.V."/>
            <person name="Debuchy R."/>
            <person name="Gladieux P."/>
            <person name="Thoren M.H."/>
            <person name="Johannesson H."/>
        </authorList>
    </citation>
    <scope>NUCLEOTIDE SEQUENCE</scope>
    <source>
        <strain evidence="9">CBS 314.62</strain>
    </source>
</reference>
<feature type="domain" description="Major facilitator superfamily (MFS) profile" evidence="8">
    <location>
        <begin position="75"/>
        <end position="527"/>
    </location>
</feature>
<dbReference type="PROSITE" id="PS50850">
    <property type="entry name" value="MFS"/>
    <property type="match status" value="1"/>
</dbReference>
<dbReference type="InterPro" id="IPR020846">
    <property type="entry name" value="MFS_dom"/>
</dbReference>
<dbReference type="PANTHER" id="PTHR43791:SF21">
    <property type="entry name" value="MAJOR FACILITATOR SUPERFAMILY (MFS) PROFILE DOMAIN-CONTAINING PROTEIN"/>
    <property type="match status" value="1"/>
</dbReference>
<dbReference type="AlphaFoldDB" id="A0AAE0XHI0"/>
<feature type="transmembrane region" description="Helical" evidence="7">
    <location>
        <begin position="311"/>
        <end position="332"/>
    </location>
</feature>
<dbReference type="GO" id="GO:0022857">
    <property type="term" value="F:transmembrane transporter activity"/>
    <property type="evidence" value="ECO:0007669"/>
    <property type="project" value="InterPro"/>
</dbReference>
<dbReference type="EMBL" id="JAULSO010000001">
    <property type="protein sequence ID" value="KAK3693067.1"/>
    <property type="molecule type" value="Genomic_DNA"/>
</dbReference>
<dbReference type="InterPro" id="IPR036259">
    <property type="entry name" value="MFS_trans_sf"/>
</dbReference>
<evidence type="ECO:0000256" key="2">
    <source>
        <dbReference type="ARBA" id="ARBA00022448"/>
    </source>
</evidence>
<keyword evidence="10" id="KW-1185">Reference proteome</keyword>
<evidence type="ECO:0000313" key="9">
    <source>
        <dbReference type="EMBL" id="KAK3693067.1"/>
    </source>
</evidence>
<feature type="transmembrane region" description="Helical" evidence="7">
    <location>
        <begin position="466"/>
        <end position="483"/>
    </location>
</feature>
<keyword evidence="4 7" id="KW-1133">Transmembrane helix</keyword>
<feature type="transmembrane region" description="Helical" evidence="7">
    <location>
        <begin position="344"/>
        <end position="364"/>
    </location>
</feature>
<reference evidence="9" key="1">
    <citation type="journal article" date="2023" name="Mol. Phylogenet. Evol.">
        <title>Genome-scale phylogeny and comparative genomics of the fungal order Sordariales.</title>
        <authorList>
            <person name="Hensen N."/>
            <person name="Bonometti L."/>
            <person name="Westerberg I."/>
            <person name="Brannstrom I.O."/>
            <person name="Guillou S."/>
            <person name="Cros-Aarteil S."/>
            <person name="Calhoun S."/>
            <person name="Haridas S."/>
            <person name="Kuo A."/>
            <person name="Mondo S."/>
            <person name="Pangilinan J."/>
            <person name="Riley R."/>
            <person name="LaButti K."/>
            <person name="Andreopoulos B."/>
            <person name="Lipzen A."/>
            <person name="Chen C."/>
            <person name="Yan M."/>
            <person name="Daum C."/>
            <person name="Ng V."/>
            <person name="Clum A."/>
            <person name="Steindorff A."/>
            <person name="Ohm R.A."/>
            <person name="Martin F."/>
            <person name="Silar P."/>
            <person name="Natvig D.O."/>
            <person name="Lalanne C."/>
            <person name="Gautier V."/>
            <person name="Ament-Velasquez S.L."/>
            <person name="Kruys A."/>
            <person name="Hutchinson M.I."/>
            <person name="Powell A.J."/>
            <person name="Barry K."/>
            <person name="Miller A.N."/>
            <person name="Grigoriev I.V."/>
            <person name="Debuchy R."/>
            <person name="Gladieux P."/>
            <person name="Hiltunen Thoren M."/>
            <person name="Johannesson H."/>
        </authorList>
    </citation>
    <scope>NUCLEOTIDE SEQUENCE</scope>
    <source>
        <strain evidence="9">CBS 314.62</strain>
    </source>
</reference>